<dbReference type="OrthoDB" id="76453at2759"/>
<reference evidence="12" key="1">
    <citation type="submission" date="2025-08" db="UniProtKB">
        <authorList>
            <consortium name="RefSeq"/>
        </authorList>
    </citation>
    <scope>IDENTIFICATION</scope>
    <source>
        <tissue evidence="12">Liver</tissue>
    </source>
</reference>
<dbReference type="AlphaFoldDB" id="A0A9F5ISP0"/>
<feature type="domain" description="Cep57 centrosome microtubule-binding" evidence="9">
    <location>
        <begin position="383"/>
        <end position="453"/>
    </location>
</feature>
<feature type="domain" description="Cep57 centrosome localisation" evidence="10">
    <location>
        <begin position="101"/>
        <end position="278"/>
    </location>
</feature>
<protein>
    <submittedName>
        <fullName evidence="12">Centrosomal protein of 57 kDa isoform X1</fullName>
    </submittedName>
</protein>
<dbReference type="Pfam" id="PF14073">
    <property type="entry name" value="Cep57_CLD"/>
    <property type="match status" value="1"/>
</dbReference>
<evidence type="ECO:0000256" key="2">
    <source>
        <dbReference type="ARBA" id="ARBA00008179"/>
    </source>
</evidence>
<evidence type="ECO:0000256" key="8">
    <source>
        <dbReference type="SAM" id="MobiDB-lite"/>
    </source>
</evidence>
<keyword evidence="4" id="KW-0493">Microtubule</keyword>
<dbReference type="CTD" id="9702"/>
<dbReference type="GeneID" id="103059995"/>
<dbReference type="FunFam" id="1.20.58.90:FF:000003">
    <property type="entry name" value="Centrosomal protein of 57 kDa"/>
    <property type="match status" value="1"/>
</dbReference>
<dbReference type="PANTHER" id="PTHR19336:SF11">
    <property type="entry name" value="CENTROSOMAL PROTEIN OF 57 KDA"/>
    <property type="match status" value="1"/>
</dbReference>
<feature type="region of interest" description="Disordered" evidence="8">
    <location>
        <begin position="463"/>
        <end position="503"/>
    </location>
</feature>
<gene>
    <name evidence="12" type="primary">CEP57</name>
</gene>
<dbReference type="InterPro" id="IPR051756">
    <property type="entry name" value="Centrosomal_MT-associated"/>
</dbReference>
<dbReference type="Pfam" id="PF06657">
    <property type="entry name" value="Cep57_MT_bd"/>
    <property type="match status" value="1"/>
</dbReference>
<dbReference type="Gene3D" id="1.20.58.90">
    <property type="match status" value="1"/>
</dbReference>
<keyword evidence="3" id="KW-0963">Cytoplasm</keyword>
<evidence type="ECO:0000256" key="4">
    <source>
        <dbReference type="ARBA" id="ARBA00022701"/>
    </source>
</evidence>
<dbReference type="GO" id="GO:0008017">
    <property type="term" value="F:microtubule binding"/>
    <property type="evidence" value="ECO:0007669"/>
    <property type="project" value="InterPro"/>
</dbReference>
<dbReference type="InterPro" id="IPR024957">
    <property type="entry name" value="Cep57_MT-bd_dom"/>
</dbReference>
<dbReference type="PANTHER" id="PTHR19336">
    <property type="entry name" value="UNCHARACTERIZED DUF1167"/>
    <property type="match status" value="1"/>
</dbReference>
<keyword evidence="6" id="KW-0206">Cytoskeleton</keyword>
<dbReference type="Proteomes" id="UP000695026">
    <property type="component" value="Unplaced"/>
</dbReference>
<evidence type="ECO:0000256" key="3">
    <source>
        <dbReference type="ARBA" id="ARBA00022490"/>
    </source>
</evidence>
<evidence type="ECO:0000256" key="1">
    <source>
        <dbReference type="ARBA" id="ARBA00004300"/>
    </source>
</evidence>
<proteinExistence type="inferred from homology"/>
<comment type="similarity">
    <text evidence="2">Belongs to the translokin family.</text>
</comment>
<keyword evidence="11" id="KW-1185">Reference proteome</keyword>
<sequence length="528" mass="60300">MQMIPFQKMPRPYFLNGPAGQRVPLRLEQRFSTLGTLRCVDFHSQSIQGVLRASHRSTSFTDGLSAASFSEYPRHKPFVNADLHRSPAKPVNVYPESNSKAIFSALKNLQEKIRRLELERIQAEENVKSLTRETSDYKKVLSEQLLEREQSKLQVSRKNDELAAQLAGAETRCSLLEKQLEYMKEMIAQAEREKTTVLEKQATLERERIVDHSHVKSKLERLDLLEKEYTRLTAMQSLAEKKMKELEEKLQEEERARKLVQEKAAELQTGLETNRRLLKAQTQPAPVLMPSKSKKMKKKPKQLEKNDLGMTHVHAQPHYRLRLGDVPFVAGKSTSPSHSVTANVQHVLHLMKHHSKALCNDRVVSEVLMSKQMNKGRRSSASSISSTSQGDLSEVLLTLQDELGQMSFEHQHLAKLIHEASTIALRGDLERELEALVKRMEAKAEQINKIQRHRARLEKLKEASKTKQHCSRDPCKGDEEKTVPVTGKVKEAGLKRKPGEQGRKSLQLLREMQSIQSSLQKDDVSWDC</sequence>
<organism evidence="11 12">
    <name type="scientific">Python bivittatus</name>
    <name type="common">Burmese python</name>
    <name type="synonym">Python molurus bivittatus</name>
    <dbReference type="NCBI Taxonomy" id="176946"/>
    <lineage>
        <taxon>Eukaryota</taxon>
        <taxon>Metazoa</taxon>
        <taxon>Chordata</taxon>
        <taxon>Craniata</taxon>
        <taxon>Vertebrata</taxon>
        <taxon>Euteleostomi</taxon>
        <taxon>Lepidosauria</taxon>
        <taxon>Squamata</taxon>
        <taxon>Bifurcata</taxon>
        <taxon>Unidentata</taxon>
        <taxon>Episquamata</taxon>
        <taxon>Toxicofera</taxon>
        <taxon>Serpentes</taxon>
        <taxon>Henophidia</taxon>
        <taxon>Pythonidae</taxon>
        <taxon>Python</taxon>
    </lineage>
</organism>
<dbReference type="GO" id="GO:0042802">
    <property type="term" value="F:identical protein binding"/>
    <property type="evidence" value="ECO:0007669"/>
    <property type="project" value="InterPro"/>
</dbReference>
<evidence type="ECO:0000256" key="5">
    <source>
        <dbReference type="ARBA" id="ARBA00023054"/>
    </source>
</evidence>
<evidence type="ECO:0000313" key="11">
    <source>
        <dbReference type="Proteomes" id="UP000695026"/>
    </source>
</evidence>
<evidence type="ECO:0000313" key="12">
    <source>
        <dbReference type="RefSeq" id="XP_025027165.1"/>
    </source>
</evidence>
<evidence type="ECO:0000259" key="9">
    <source>
        <dbReference type="Pfam" id="PF06657"/>
    </source>
</evidence>
<evidence type="ECO:0000259" key="10">
    <source>
        <dbReference type="Pfam" id="PF14073"/>
    </source>
</evidence>
<feature type="coiled-coil region" evidence="7">
    <location>
        <begin position="99"/>
        <end position="133"/>
    </location>
</feature>
<dbReference type="GO" id="GO:0005874">
    <property type="term" value="C:microtubule"/>
    <property type="evidence" value="ECO:0007669"/>
    <property type="project" value="UniProtKB-KW"/>
</dbReference>
<evidence type="ECO:0000256" key="7">
    <source>
        <dbReference type="SAM" id="Coils"/>
    </source>
</evidence>
<dbReference type="RefSeq" id="XP_025027165.1">
    <property type="nucleotide sequence ID" value="XM_025171397.1"/>
</dbReference>
<comment type="subcellular location">
    <subcellularLocation>
        <location evidence="1">Cytoplasm</location>
        <location evidence="1">Cytoskeleton</location>
        <location evidence="1">Microtubule organizing center</location>
        <location evidence="1">Centrosome</location>
    </subcellularLocation>
</comment>
<dbReference type="GO" id="GO:0005813">
    <property type="term" value="C:centrosome"/>
    <property type="evidence" value="ECO:0007669"/>
    <property type="project" value="UniProtKB-SubCell"/>
</dbReference>
<accession>A0A9F5ISP0</accession>
<evidence type="ECO:0000256" key="6">
    <source>
        <dbReference type="ARBA" id="ARBA00023212"/>
    </source>
</evidence>
<keyword evidence="5 7" id="KW-0175">Coiled coil</keyword>
<dbReference type="InterPro" id="IPR025913">
    <property type="entry name" value="Cep57_CLD"/>
</dbReference>
<name>A0A9F5ISP0_PYTBI</name>
<feature type="coiled-coil region" evidence="7">
    <location>
        <begin position="159"/>
        <end position="270"/>
    </location>
</feature>
<dbReference type="GO" id="GO:0043015">
    <property type="term" value="F:gamma-tubulin binding"/>
    <property type="evidence" value="ECO:0007669"/>
    <property type="project" value="InterPro"/>
</dbReference>